<dbReference type="InterPro" id="IPR013761">
    <property type="entry name" value="SAM/pointed_sf"/>
</dbReference>
<evidence type="ECO:0000256" key="5">
    <source>
        <dbReference type="ARBA" id="ARBA00023015"/>
    </source>
</evidence>
<comment type="subcellular location">
    <subcellularLocation>
        <location evidence="1">Nucleus</location>
    </subcellularLocation>
</comment>
<dbReference type="InterPro" id="IPR047531">
    <property type="entry name" value="SAM_Scm-like"/>
</dbReference>
<accession>A0A0P5YDM5</accession>
<dbReference type="InterPro" id="IPR011017">
    <property type="entry name" value="TRASH_dom"/>
</dbReference>
<name>A0A0P5YDM5_9CRUS</name>
<dbReference type="InterPro" id="IPR021987">
    <property type="entry name" value="SLED"/>
</dbReference>
<proteinExistence type="inferred from homology"/>
<dbReference type="Gene3D" id="3.90.1150.190">
    <property type="entry name" value="SLED domain"/>
    <property type="match status" value="1"/>
</dbReference>
<dbReference type="OrthoDB" id="5912862at2759"/>
<dbReference type="Gene3D" id="2.30.30.140">
    <property type="match status" value="2"/>
</dbReference>
<evidence type="ECO:0000313" key="10">
    <source>
        <dbReference type="Proteomes" id="UP000076858"/>
    </source>
</evidence>
<dbReference type="Pfam" id="PF12140">
    <property type="entry name" value="SLED"/>
    <property type="match status" value="1"/>
</dbReference>
<gene>
    <name evidence="9" type="ORF">APZ42_012428</name>
</gene>
<evidence type="ECO:0000256" key="8">
    <source>
        <dbReference type="SAM" id="MobiDB-lite"/>
    </source>
</evidence>
<comment type="caution">
    <text evidence="9">The sequence shown here is derived from an EMBL/GenBank/DDBJ whole genome shotgun (WGS) entry which is preliminary data.</text>
</comment>
<feature type="compositionally biased region" description="Polar residues" evidence="8">
    <location>
        <begin position="629"/>
        <end position="643"/>
    </location>
</feature>
<reference evidence="9 10" key="1">
    <citation type="submission" date="2016-03" db="EMBL/GenBank/DDBJ databases">
        <title>EvidentialGene: Evidence-directed Construction of Genes on Genomes.</title>
        <authorList>
            <person name="Gilbert D.G."/>
            <person name="Choi J.-H."/>
            <person name="Mockaitis K."/>
            <person name="Colbourne J."/>
            <person name="Pfrender M."/>
        </authorList>
    </citation>
    <scope>NUCLEOTIDE SEQUENCE [LARGE SCALE GENOMIC DNA]</scope>
    <source>
        <strain evidence="9 10">Xinb3</strain>
        <tissue evidence="9">Complete organism</tissue>
    </source>
</reference>
<evidence type="ECO:0000256" key="3">
    <source>
        <dbReference type="ARBA" id="ARBA00022491"/>
    </source>
</evidence>
<dbReference type="GO" id="GO:0003682">
    <property type="term" value="F:chromatin binding"/>
    <property type="evidence" value="ECO:0007669"/>
    <property type="project" value="TreeGrafter"/>
</dbReference>
<evidence type="ECO:0000256" key="1">
    <source>
        <dbReference type="ARBA" id="ARBA00004123"/>
    </source>
</evidence>
<dbReference type="SUPFAM" id="SSF47769">
    <property type="entry name" value="SAM/Pointed domain"/>
    <property type="match status" value="1"/>
</dbReference>
<dbReference type="InterPro" id="IPR050548">
    <property type="entry name" value="PcG_chromatin_remod_factors"/>
</dbReference>
<dbReference type="SMART" id="SM00561">
    <property type="entry name" value="MBT"/>
    <property type="match status" value="2"/>
</dbReference>
<feature type="compositionally biased region" description="Polar residues" evidence="8">
    <location>
        <begin position="651"/>
        <end position="661"/>
    </location>
</feature>
<dbReference type="InterPro" id="IPR001660">
    <property type="entry name" value="SAM"/>
</dbReference>
<evidence type="ECO:0000256" key="4">
    <source>
        <dbReference type="ARBA" id="ARBA00022737"/>
    </source>
</evidence>
<dbReference type="Pfam" id="PF00536">
    <property type="entry name" value="SAM_1"/>
    <property type="match status" value="1"/>
</dbReference>
<evidence type="ECO:0000256" key="6">
    <source>
        <dbReference type="ARBA" id="ARBA00023163"/>
    </source>
</evidence>
<dbReference type="SUPFAM" id="SSF63748">
    <property type="entry name" value="Tudor/PWWP/MBT"/>
    <property type="match status" value="2"/>
</dbReference>
<dbReference type="PROSITE" id="PS51079">
    <property type="entry name" value="MBT"/>
    <property type="match status" value="2"/>
</dbReference>
<evidence type="ECO:0000256" key="2">
    <source>
        <dbReference type="ARBA" id="ARBA00008469"/>
    </source>
</evidence>
<protein>
    <submittedName>
        <fullName evidence="9">Polycomb protein Scm</fullName>
    </submittedName>
</protein>
<keyword evidence="10" id="KW-1185">Reference proteome</keyword>
<keyword evidence="4" id="KW-0677">Repeat</keyword>
<dbReference type="Gene3D" id="1.10.150.50">
    <property type="entry name" value="Transcription Factor, Ets-1"/>
    <property type="match status" value="1"/>
</dbReference>
<dbReference type="STRING" id="35525.A0A0P5YDM5"/>
<keyword evidence="7" id="KW-0539">Nucleus</keyword>
<dbReference type="EMBL" id="LRGB01000115">
    <property type="protein sequence ID" value="KZS20784.1"/>
    <property type="molecule type" value="Genomic_DNA"/>
</dbReference>
<dbReference type="SMART" id="SM00454">
    <property type="entry name" value="SAM"/>
    <property type="match status" value="1"/>
</dbReference>
<dbReference type="AlphaFoldDB" id="A0A0P5YDM5"/>
<dbReference type="SMART" id="SM00746">
    <property type="entry name" value="TRASH"/>
    <property type="match status" value="2"/>
</dbReference>
<dbReference type="CDD" id="cd09578">
    <property type="entry name" value="SAM_Scm"/>
    <property type="match status" value="1"/>
</dbReference>
<dbReference type="Pfam" id="PF02820">
    <property type="entry name" value="MBT"/>
    <property type="match status" value="2"/>
</dbReference>
<dbReference type="GO" id="GO:0045892">
    <property type="term" value="P:negative regulation of DNA-templated transcription"/>
    <property type="evidence" value="ECO:0007669"/>
    <property type="project" value="TreeGrafter"/>
</dbReference>
<comment type="similarity">
    <text evidence="2">Belongs to the SCM family.</text>
</comment>
<evidence type="ECO:0000313" key="9">
    <source>
        <dbReference type="EMBL" id="KZS20784.1"/>
    </source>
</evidence>
<sequence length="739" mass="81149">MSHQSFFQHSKINGNPTVTAEGGMFPCGWCSQAEKPNLYVLPLKNGRHTFCSAACLSEFRKGACFQCGEAIAGVPFQSLVNLAMRDFCSEKCCLKFKKREHSKLKLNCSSATNLQNNPDLPHLPTAANPESSAVLSSNLCPFAWEDYLAETRSVAAPPVCFKQHAVPPTNEFHCGVKLEAQDPRNLTSTCIATVVAIIGPRLRLRLDGSDNKNDFWRLVDSNDIHPIGHCESNGGMLQPPLGFRMNASSWRTFLLKTLSGAETAPSRYFKKEPSSPRYNMFRIGQKLEAVDRKNPHLICAATVGAVNNDSIFVTFDGWKGAFDYWCRYDSRDIFPVGFCAMVGHPLQPPGQKFALASGSRFKSRVLSVPPPPPLQFISTGVEKMPSEVGKLSISSLDLGAKTETCTIVPEPDTSSIERVKTAVSVYINRLCNCGPHLDSSKVQKLPRLIGPGTLSQVLRETVQGLVDAALQTKQTFSILRTRQGDGDIVIRAKYENVVHTLRLPPVDDVLGLETYLEFLSEDLGYCENLISTVAVANCKKCVANSAVSDRVDKPDGLRALKRKGRDYVKPAVSVKRKKSMISLISDHNDLNKREPISPSCGSPVGNCLTNKAANANATVAPLKIELNPELQSPDQQRATSTTSHDNETDARGTNLNTKVFSTPTDPAEWSVDDVMRYLTSVDAGLSVHAQLFQKHEIDGKALLLLTSDMMMKYMGLKLGPSLKICNSINRLKGRRHLPI</sequence>
<dbReference type="GO" id="GO:0005634">
    <property type="term" value="C:nucleus"/>
    <property type="evidence" value="ECO:0007669"/>
    <property type="project" value="UniProtKB-SubCell"/>
</dbReference>
<dbReference type="Proteomes" id="UP000076858">
    <property type="component" value="Unassembled WGS sequence"/>
</dbReference>
<feature type="region of interest" description="Disordered" evidence="8">
    <location>
        <begin position="628"/>
        <end position="661"/>
    </location>
</feature>
<dbReference type="InterPro" id="IPR038348">
    <property type="entry name" value="SLED_sf"/>
</dbReference>
<dbReference type="FunFam" id="2.30.30.140:FF:000016">
    <property type="entry name" value="polycomb protein SCMH1 isoform X1"/>
    <property type="match status" value="1"/>
</dbReference>
<dbReference type="PANTHER" id="PTHR12247">
    <property type="entry name" value="POLYCOMB GROUP PROTEIN"/>
    <property type="match status" value="1"/>
</dbReference>
<dbReference type="PANTHER" id="PTHR12247:SF132">
    <property type="entry name" value="POLYCOMB PROTEIN SCM"/>
    <property type="match status" value="1"/>
</dbReference>
<dbReference type="CDD" id="cd20110">
    <property type="entry name" value="MBT_dScm_rpt2"/>
    <property type="match status" value="1"/>
</dbReference>
<keyword evidence="5" id="KW-0805">Transcription regulation</keyword>
<keyword evidence="6" id="KW-0804">Transcription</keyword>
<evidence type="ECO:0000256" key="7">
    <source>
        <dbReference type="ARBA" id="ARBA00023242"/>
    </source>
</evidence>
<organism evidence="9 10">
    <name type="scientific">Daphnia magna</name>
    <dbReference type="NCBI Taxonomy" id="35525"/>
    <lineage>
        <taxon>Eukaryota</taxon>
        <taxon>Metazoa</taxon>
        <taxon>Ecdysozoa</taxon>
        <taxon>Arthropoda</taxon>
        <taxon>Crustacea</taxon>
        <taxon>Branchiopoda</taxon>
        <taxon>Diplostraca</taxon>
        <taxon>Cladocera</taxon>
        <taxon>Anomopoda</taxon>
        <taxon>Daphniidae</taxon>
        <taxon>Daphnia</taxon>
    </lineage>
</organism>
<dbReference type="PROSITE" id="PS50105">
    <property type="entry name" value="SAM_DOMAIN"/>
    <property type="match status" value="1"/>
</dbReference>
<keyword evidence="3" id="KW-0678">Repressor</keyword>
<dbReference type="InterPro" id="IPR004092">
    <property type="entry name" value="Mbt"/>
</dbReference>
<dbReference type="GO" id="GO:0042393">
    <property type="term" value="F:histone binding"/>
    <property type="evidence" value="ECO:0007669"/>
    <property type="project" value="TreeGrafter"/>
</dbReference>